<dbReference type="CDD" id="cd02869">
    <property type="entry name" value="PseudoU_synth_RluA_like"/>
    <property type="match status" value="1"/>
</dbReference>
<dbReference type="InterPro" id="IPR020103">
    <property type="entry name" value="PsdUridine_synth_cat_dom_sf"/>
</dbReference>
<dbReference type="RefSeq" id="WP_160202051.1">
    <property type="nucleotide sequence ID" value="NZ_QXWK01000015.1"/>
</dbReference>
<dbReference type="EMBL" id="QXWK01000015">
    <property type="protein sequence ID" value="NBH61767.1"/>
    <property type="molecule type" value="Genomic_DNA"/>
</dbReference>
<dbReference type="InterPro" id="IPR006224">
    <property type="entry name" value="PsdUridine_synth_RluA-like_CS"/>
</dbReference>
<dbReference type="PANTHER" id="PTHR21600">
    <property type="entry name" value="MITOCHONDRIAL RNA PSEUDOURIDINE SYNTHASE"/>
    <property type="match status" value="1"/>
</dbReference>
<evidence type="ECO:0000256" key="1">
    <source>
        <dbReference type="ARBA" id="ARBA00000073"/>
    </source>
</evidence>
<feature type="domain" description="Pseudouridine synthase RsuA/RluA-like" evidence="7">
    <location>
        <begin position="92"/>
        <end position="255"/>
    </location>
</feature>
<dbReference type="PROSITE" id="PS50889">
    <property type="entry name" value="S4"/>
    <property type="match status" value="1"/>
</dbReference>
<evidence type="ECO:0000256" key="2">
    <source>
        <dbReference type="ARBA" id="ARBA00010876"/>
    </source>
</evidence>
<dbReference type="GO" id="GO:0003723">
    <property type="term" value="F:RNA binding"/>
    <property type="evidence" value="ECO:0007669"/>
    <property type="project" value="UniProtKB-KW"/>
</dbReference>
<dbReference type="Gene3D" id="3.10.290.10">
    <property type="entry name" value="RNA-binding S4 domain"/>
    <property type="match status" value="1"/>
</dbReference>
<dbReference type="Pfam" id="PF00849">
    <property type="entry name" value="PseudoU_synth_2"/>
    <property type="match status" value="1"/>
</dbReference>
<evidence type="ECO:0000256" key="3">
    <source>
        <dbReference type="ARBA" id="ARBA00023235"/>
    </source>
</evidence>
<dbReference type="InterPro" id="IPR036986">
    <property type="entry name" value="S4_RNA-bd_sf"/>
</dbReference>
<organism evidence="8 9">
    <name type="scientific">Anaerotruncus colihominis</name>
    <dbReference type="NCBI Taxonomy" id="169435"/>
    <lineage>
        <taxon>Bacteria</taxon>
        <taxon>Bacillati</taxon>
        <taxon>Bacillota</taxon>
        <taxon>Clostridia</taxon>
        <taxon>Eubacteriales</taxon>
        <taxon>Oscillospiraceae</taxon>
        <taxon>Anaerotruncus</taxon>
    </lineage>
</organism>
<dbReference type="InterPro" id="IPR050188">
    <property type="entry name" value="RluA_PseudoU_synthase"/>
</dbReference>
<comment type="caution">
    <text evidence="8">The sequence shown here is derived from an EMBL/GenBank/DDBJ whole genome shotgun (WGS) entry which is preliminary data.</text>
</comment>
<evidence type="ECO:0000256" key="4">
    <source>
        <dbReference type="ARBA" id="ARBA00031870"/>
    </source>
</evidence>
<keyword evidence="6" id="KW-0694">RNA-binding</keyword>
<evidence type="ECO:0000259" key="7">
    <source>
        <dbReference type="Pfam" id="PF00849"/>
    </source>
</evidence>
<comment type="catalytic activity">
    <reaction evidence="1">
        <text>a uridine in RNA = a pseudouridine in RNA</text>
        <dbReference type="Rhea" id="RHEA:48348"/>
        <dbReference type="Rhea" id="RHEA-COMP:12068"/>
        <dbReference type="Rhea" id="RHEA-COMP:12069"/>
        <dbReference type="ChEBI" id="CHEBI:65314"/>
        <dbReference type="ChEBI" id="CHEBI:65315"/>
    </reaction>
</comment>
<gene>
    <name evidence="8" type="ORF">D0435_08895</name>
</gene>
<dbReference type="GO" id="GO:0006396">
    <property type="term" value="P:RNA processing"/>
    <property type="evidence" value="ECO:0007669"/>
    <property type="project" value="UniProtKB-ARBA"/>
</dbReference>
<proteinExistence type="inferred from homology"/>
<keyword evidence="9" id="KW-1185">Reference proteome</keyword>
<name>A0A845QM51_9FIRM</name>
<keyword evidence="3" id="KW-0413">Isomerase</keyword>
<dbReference type="PROSITE" id="PS01129">
    <property type="entry name" value="PSI_RLU"/>
    <property type="match status" value="1"/>
</dbReference>
<dbReference type="Gene3D" id="3.30.2350.10">
    <property type="entry name" value="Pseudouridine synthase"/>
    <property type="match status" value="1"/>
</dbReference>
<dbReference type="SUPFAM" id="SSF55120">
    <property type="entry name" value="Pseudouridine synthase"/>
    <property type="match status" value="1"/>
</dbReference>
<protein>
    <recommendedName>
        <fullName evidence="4">RNA pseudouridylate synthase</fullName>
    </recommendedName>
    <alternativeName>
        <fullName evidence="5">RNA-uridine isomerase</fullName>
    </alternativeName>
</protein>
<reference evidence="8 9" key="1">
    <citation type="submission" date="2018-08" db="EMBL/GenBank/DDBJ databases">
        <title>Murine metabolic-syndrome-specific gut microbial biobank.</title>
        <authorList>
            <person name="Liu C."/>
        </authorList>
    </citation>
    <scope>NUCLEOTIDE SEQUENCE [LARGE SCALE GENOMIC DNA]</scope>
    <source>
        <strain evidence="8 9">28</strain>
    </source>
</reference>
<evidence type="ECO:0000256" key="5">
    <source>
        <dbReference type="ARBA" id="ARBA00033164"/>
    </source>
</evidence>
<dbReference type="GO" id="GO:0001522">
    <property type="term" value="P:pseudouridine synthesis"/>
    <property type="evidence" value="ECO:0007669"/>
    <property type="project" value="InterPro"/>
</dbReference>
<accession>A0A845QM51</accession>
<dbReference type="GO" id="GO:0009982">
    <property type="term" value="F:pseudouridine synthase activity"/>
    <property type="evidence" value="ECO:0007669"/>
    <property type="project" value="InterPro"/>
</dbReference>
<dbReference type="Proteomes" id="UP000446866">
    <property type="component" value="Unassembled WGS sequence"/>
</dbReference>
<comment type="similarity">
    <text evidence="2">Belongs to the pseudouridine synthase RluA family.</text>
</comment>
<evidence type="ECO:0000313" key="9">
    <source>
        <dbReference type="Proteomes" id="UP000446866"/>
    </source>
</evidence>
<dbReference type="InterPro" id="IPR006145">
    <property type="entry name" value="PsdUridine_synth_RsuA/RluA"/>
</dbReference>
<dbReference type="PANTHER" id="PTHR21600:SF83">
    <property type="entry name" value="PSEUDOURIDYLATE SYNTHASE RPUSD4, MITOCHONDRIAL"/>
    <property type="match status" value="1"/>
</dbReference>
<dbReference type="GO" id="GO:0140098">
    <property type="term" value="F:catalytic activity, acting on RNA"/>
    <property type="evidence" value="ECO:0007669"/>
    <property type="project" value="UniProtKB-ARBA"/>
</dbReference>
<evidence type="ECO:0000313" key="8">
    <source>
        <dbReference type="EMBL" id="NBH61767.1"/>
    </source>
</evidence>
<dbReference type="CDD" id="cd00165">
    <property type="entry name" value="S4"/>
    <property type="match status" value="1"/>
</dbReference>
<sequence>MIRIEIGKNEQEQRLDKFLRKYLENAPLSFIYKAIRKDVKVNGKRGKEDTVLHFGDEILLYISDADMEKFQKRRRVNRTRRQFGIAYEDDNLLAAVKPLGLLTHGDSSEKKNHLANQVVDYLIDKEEFNPRLEKTFTPAPVNRLDRNTTGLVLFGKNAMSLQTLNQMVREKDKIRKMYLTIVGGRMEKPLHLMDRMVKNEEKNRIAVVPITESGKEMETIAVPLQYGTFCGRECTLAEVEIITGRTHQIRAHLAAAGYPVLGDSKYGDKMINAAAGRKFGLSCQLLHAYRLKFENCPDSLSYLSGKEFTAELPESFMRIKKHIFEQDE</sequence>
<dbReference type="AlphaFoldDB" id="A0A845QM51"/>
<evidence type="ECO:0000256" key="6">
    <source>
        <dbReference type="PROSITE-ProRule" id="PRU00182"/>
    </source>
</evidence>